<dbReference type="GO" id="GO:0005634">
    <property type="term" value="C:nucleus"/>
    <property type="evidence" value="ECO:0007669"/>
    <property type="project" value="TreeGrafter"/>
</dbReference>
<dbReference type="Pfam" id="PF02170">
    <property type="entry name" value="PAZ"/>
    <property type="match status" value="1"/>
</dbReference>
<dbReference type="GO" id="GO:0006309">
    <property type="term" value="P:apoptotic DNA fragmentation"/>
    <property type="evidence" value="ECO:0007669"/>
    <property type="project" value="TreeGrafter"/>
</dbReference>
<feature type="region of interest" description="Disordered" evidence="8">
    <location>
        <begin position="636"/>
        <end position="679"/>
    </location>
</feature>
<dbReference type="Gene3D" id="2.170.260.10">
    <property type="entry name" value="paz domain"/>
    <property type="match status" value="1"/>
</dbReference>
<evidence type="ECO:0000313" key="12">
    <source>
        <dbReference type="EMBL" id="QQP56858.1"/>
    </source>
</evidence>
<dbReference type="InterPro" id="IPR048512">
    <property type="entry name" value="Dicer_platform"/>
</dbReference>
<evidence type="ECO:0000256" key="1">
    <source>
        <dbReference type="ARBA" id="ARBA00022722"/>
    </source>
</evidence>
<evidence type="ECO:0000259" key="10">
    <source>
        <dbReference type="PROSITE" id="PS51194"/>
    </source>
</evidence>
<name>A0A7T8KJD5_CALRO</name>
<feature type="compositionally biased region" description="Basic and acidic residues" evidence="8">
    <location>
        <begin position="651"/>
        <end position="670"/>
    </location>
</feature>
<feature type="non-terminal residue" evidence="12">
    <location>
        <position position="1038"/>
    </location>
</feature>
<keyword evidence="7" id="KW-0694">RNA-binding</keyword>
<evidence type="ECO:0000256" key="3">
    <source>
        <dbReference type="ARBA" id="ARBA00022741"/>
    </source>
</evidence>
<keyword evidence="1" id="KW-0540">Nuclease</keyword>
<evidence type="ECO:0000256" key="6">
    <source>
        <dbReference type="ARBA" id="ARBA00022842"/>
    </source>
</evidence>
<evidence type="ECO:0000256" key="2">
    <source>
        <dbReference type="ARBA" id="ARBA00022723"/>
    </source>
</evidence>
<dbReference type="Pfam" id="PF20931">
    <property type="entry name" value="Dicer_platform"/>
    <property type="match status" value="1"/>
</dbReference>
<dbReference type="InterPro" id="IPR001650">
    <property type="entry name" value="Helicase_C-like"/>
</dbReference>
<evidence type="ECO:0000259" key="11">
    <source>
        <dbReference type="PROSITE" id="PS51327"/>
    </source>
</evidence>
<protein>
    <submittedName>
        <fullName evidence="12">Endoribonuclease Dicer1</fullName>
    </submittedName>
</protein>
<dbReference type="Gene3D" id="3.30.160.380">
    <property type="entry name" value="Dicer dimerisation domain"/>
    <property type="match status" value="1"/>
</dbReference>
<feature type="region of interest" description="Disordered" evidence="8">
    <location>
        <begin position="610"/>
        <end position="629"/>
    </location>
</feature>
<dbReference type="SUPFAM" id="SSF101690">
    <property type="entry name" value="PAZ domain"/>
    <property type="match status" value="1"/>
</dbReference>
<dbReference type="Pfam" id="PF03368">
    <property type="entry name" value="Dicer_dimer"/>
    <property type="match status" value="1"/>
</dbReference>
<dbReference type="GO" id="GO:0003723">
    <property type="term" value="F:RNA binding"/>
    <property type="evidence" value="ECO:0007669"/>
    <property type="project" value="UniProtKB-UniRule"/>
</dbReference>
<dbReference type="Pfam" id="PF20930">
    <property type="entry name" value="Dicer_PBD"/>
    <property type="match status" value="1"/>
</dbReference>
<dbReference type="GO" id="GO:0031054">
    <property type="term" value="P:pre-miRNA processing"/>
    <property type="evidence" value="ECO:0007669"/>
    <property type="project" value="TreeGrafter"/>
</dbReference>
<feature type="compositionally biased region" description="Basic and acidic residues" evidence="8">
    <location>
        <begin position="620"/>
        <end position="629"/>
    </location>
</feature>
<evidence type="ECO:0000256" key="5">
    <source>
        <dbReference type="ARBA" id="ARBA00022801"/>
    </source>
</evidence>
<feature type="domain" description="Helicase C-terminal" evidence="10">
    <location>
        <begin position="315"/>
        <end position="484"/>
    </location>
</feature>
<dbReference type="InterPro" id="IPR036085">
    <property type="entry name" value="PAZ_dom_sf"/>
</dbReference>
<dbReference type="InterPro" id="IPR027417">
    <property type="entry name" value="P-loop_NTPase"/>
</dbReference>
<feature type="domain" description="Dicer dsRNA-binding fold" evidence="11">
    <location>
        <begin position="506"/>
        <end position="598"/>
    </location>
</feature>
<evidence type="ECO:0000259" key="9">
    <source>
        <dbReference type="PROSITE" id="PS50821"/>
    </source>
</evidence>
<dbReference type="GO" id="GO:0046872">
    <property type="term" value="F:metal ion binding"/>
    <property type="evidence" value="ECO:0007669"/>
    <property type="project" value="UniProtKB-KW"/>
</dbReference>
<dbReference type="GO" id="GO:0030422">
    <property type="term" value="P:siRNA processing"/>
    <property type="evidence" value="ECO:0007669"/>
    <property type="project" value="TreeGrafter"/>
</dbReference>
<dbReference type="FunFam" id="2.170.260.10:FF:000002">
    <property type="entry name" value="Putative Endoribonuclease Dicer"/>
    <property type="match status" value="1"/>
</dbReference>
<dbReference type="GO" id="GO:0070578">
    <property type="term" value="C:RISC-loading complex"/>
    <property type="evidence" value="ECO:0007669"/>
    <property type="project" value="TreeGrafter"/>
</dbReference>
<dbReference type="PROSITE" id="PS51194">
    <property type="entry name" value="HELICASE_CTER"/>
    <property type="match status" value="1"/>
</dbReference>
<evidence type="ECO:0000256" key="4">
    <source>
        <dbReference type="ARBA" id="ARBA00022759"/>
    </source>
</evidence>
<dbReference type="CDD" id="cd15903">
    <property type="entry name" value="Dicer_PBD"/>
    <property type="match status" value="1"/>
</dbReference>
<dbReference type="SMART" id="SM00949">
    <property type="entry name" value="PAZ"/>
    <property type="match status" value="1"/>
</dbReference>
<dbReference type="OrthoDB" id="2392202at2759"/>
<dbReference type="GO" id="GO:0005737">
    <property type="term" value="C:cytoplasm"/>
    <property type="evidence" value="ECO:0007669"/>
    <property type="project" value="TreeGrafter"/>
</dbReference>
<organism evidence="12 13">
    <name type="scientific">Caligus rogercresseyi</name>
    <name type="common">Sea louse</name>
    <dbReference type="NCBI Taxonomy" id="217165"/>
    <lineage>
        <taxon>Eukaryota</taxon>
        <taxon>Metazoa</taxon>
        <taxon>Ecdysozoa</taxon>
        <taxon>Arthropoda</taxon>
        <taxon>Crustacea</taxon>
        <taxon>Multicrustacea</taxon>
        <taxon>Hexanauplia</taxon>
        <taxon>Copepoda</taxon>
        <taxon>Siphonostomatoida</taxon>
        <taxon>Caligidae</taxon>
        <taxon>Caligus</taxon>
    </lineage>
</organism>
<dbReference type="Proteomes" id="UP000595437">
    <property type="component" value="Chromosome 1"/>
</dbReference>
<dbReference type="GO" id="GO:0000166">
    <property type="term" value="F:nucleotide binding"/>
    <property type="evidence" value="ECO:0007669"/>
    <property type="project" value="UniProtKB-KW"/>
</dbReference>
<feature type="domain" description="PAZ" evidence="9">
    <location>
        <begin position="822"/>
        <end position="971"/>
    </location>
</feature>
<keyword evidence="6" id="KW-0460">Magnesium</keyword>
<dbReference type="PANTHER" id="PTHR14950">
    <property type="entry name" value="DICER-RELATED"/>
    <property type="match status" value="1"/>
</dbReference>
<feature type="region of interest" description="Disordered" evidence="8">
    <location>
        <begin position="260"/>
        <end position="311"/>
    </location>
</feature>
<dbReference type="Gene3D" id="3.40.50.300">
    <property type="entry name" value="P-loop containing nucleotide triphosphate hydrolases"/>
    <property type="match status" value="1"/>
</dbReference>
<dbReference type="InterPro" id="IPR005034">
    <property type="entry name" value="Dicer_dimerisation"/>
</dbReference>
<dbReference type="PANTHER" id="PTHR14950:SF37">
    <property type="entry name" value="ENDORIBONUCLEASE DICER"/>
    <property type="match status" value="1"/>
</dbReference>
<keyword evidence="2" id="KW-0479">Metal-binding</keyword>
<dbReference type="GO" id="GO:0004525">
    <property type="term" value="F:ribonuclease III activity"/>
    <property type="evidence" value="ECO:0007669"/>
    <property type="project" value="TreeGrafter"/>
</dbReference>
<dbReference type="GO" id="GO:0004530">
    <property type="term" value="F:deoxyribonuclease I activity"/>
    <property type="evidence" value="ECO:0007669"/>
    <property type="project" value="TreeGrafter"/>
</dbReference>
<dbReference type="CDD" id="cd02843">
    <property type="entry name" value="PAZ_dicer_like"/>
    <property type="match status" value="1"/>
</dbReference>
<dbReference type="PROSITE" id="PS51327">
    <property type="entry name" value="DICER_DSRBF"/>
    <property type="match status" value="1"/>
</dbReference>
<accession>A0A7T8KJD5</accession>
<evidence type="ECO:0000313" key="13">
    <source>
        <dbReference type="Proteomes" id="UP000595437"/>
    </source>
</evidence>
<dbReference type="AlphaFoldDB" id="A0A7T8KJD5"/>
<proteinExistence type="predicted"/>
<keyword evidence="3" id="KW-0547">Nucleotide-binding</keyword>
<keyword evidence="5" id="KW-0378">Hydrolase</keyword>
<sequence length="1038" mass="119098">MLHSTGYICFDHILFQAFVRLSFIHSFYFSSETYPAIKASVSARVVTLTAFLFNGDKTLRSLGTRLSKLESMYGNRVETSCDVLTTLRYVSKPRFGILSYITPKDPDEMELKIEKSLEGFISFLGTHRFSLEETYGDDFDDLIQEIPNPTQLPLKLIDEFLSILRTCGVWCAERAALLLTIKICKLKTREKYERHYLLLSVLYSEMLKICKLCDDAFGELSDREKMTKYAKPKMLRFLSVLLQYKPEHIQDFPVLEQALEEQQPKKNSSPPSEEEDGEEARSKEEAQPPLQPPKEDRPPPPPPSRFRSKSKKYNSYDDPNALCGVIFVQNKFLAQILFHYLKEMSKSDHRFSFLTPQYAVILKVKRTDEGLLNHRKQEEALRRFRMRECNVLISNSLLEVGIDCVRCNLVLAFDVPDSFHTYAHYKVKAKSALSWFLSLCKEGEIQGYLGSLREYASIEKSLVDRCMYKDPSLEERLTSDANNEGLLLPPFTPKTLAHPTLSLKNAILLLNRYCAKLPSDTFTRLTPLASVRKMSENTFLCGIQLPINCPLKRIILGRPMPNETLAKRAAAYAAVLELHKMGEVDHFMNPLGKDGHASYLAARYFKQANKQGRNHHHKKTPPEKKTEDVLSDKLQEITLEDEETPSSSKVSEIKEIKAPKNGEEAKKDPLDPLPRPGTTKRRQYYYKKIASCLKSPKAAAVENSQGLYRLYTLDMHLSCPIPDDQNTRGRKIYPPEDSPQGFGFLVQTPLPPICPFPIYTRSGRDGSLSLSQEQLDLILCFHRYTFSKVLRLEKYPMQFTPERSHNSILMLPLCKSGDTTDIDWEFLERIKEENEKKVSVVSDEDRAGYTFRKEDYMDAVIMPWYRNQDQPQYFYVAEICDHLDPTSDFPGQGFETFSKYYQTKYGIGIQNLEQPLLDVDHTSHRLNFLTPRYVNRKGVALPTSSEETKRNKRENLEQKQILVPELCQIHPFPGVSGDRPLNGLLIADDLRSLIAREMTLGKPVLPQDFVWPPLDFGWTLADQCPSAQRTGESEKESK</sequence>
<evidence type="ECO:0000256" key="7">
    <source>
        <dbReference type="PROSITE-ProRule" id="PRU00657"/>
    </source>
</evidence>
<keyword evidence="4" id="KW-0255">Endonuclease</keyword>
<dbReference type="Pfam" id="PF00271">
    <property type="entry name" value="Helicase_C"/>
    <property type="match status" value="1"/>
</dbReference>
<keyword evidence="13" id="KW-1185">Reference proteome</keyword>
<dbReference type="InterPro" id="IPR003100">
    <property type="entry name" value="PAZ_dom"/>
</dbReference>
<reference evidence="13" key="1">
    <citation type="submission" date="2021-01" db="EMBL/GenBank/DDBJ databases">
        <title>Caligus Genome Assembly.</title>
        <authorList>
            <person name="Gallardo-Escarate C."/>
        </authorList>
    </citation>
    <scope>NUCLEOTIDE SEQUENCE [LARGE SCALE GENOMIC DNA]</scope>
</reference>
<dbReference type="PROSITE" id="PS50821">
    <property type="entry name" value="PAZ"/>
    <property type="match status" value="1"/>
</dbReference>
<dbReference type="EMBL" id="CP045890">
    <property type="protein sequence ID" value="QQP56858.1"/>
    <property type="molecule type" value="Genomic_DNA"/>
</dbReference>
<evidence type="ECO:0000256" key="8">
    <source>
        <dbReference type="SAM" id="MobiDB-lite"/>
    </source>
</evidence>
<gene>
    <name evidence="12" type="ORF">FKW44_001670</name>
</gene>
<dbReference type="SUPFAM" id="SSF52540">
    <property type="entry name" value="P-loop containing nucleoside triphosphate hydrolases"/>
    <property type="match status" value="1"/>
</dbReference>
<dbReference type="InterPro" id="IPR038248">
    <property type="entry name" value="Dicer_dimer_sf"/>
</dbReference>
<dbReference type="InterPro" id="IPR048513">
    <property type="entry name" value="Dicer_PBD"/>
</dbReference>